<dbReference type="EMBL" id="JAFBEV010000006">
    <property type="protein sequence ID" value="MBM7657490.1"/>
    <property type="molecule type" value="Genomic_DNA"/>
</dbReference>
<dbReference type="Proteomes" id="UP000823201">
    <property type="component" value="Unassembled WGS sequence"/>
</dbReference>
<dbReference type="GO" id="GO:0004735">
    <property type="term" value="F:pyrroline-5-carboxylate reductase activity"/>
    <property type="evidence" value="ECO:0007669"/>
    <property type="project" value="UniProtKB-EC"/>
</dbReference>
<dbReference type="InterPro" id="IPR028939">
    <property type="entry name" value="P5C_Rdtase_cat_N"/>
</dbReference>
<dbReference type="SUPFAM" id="SSF48179">
    <property type="entry name" value="6-phosphogluconate dehydrogenase C-terminal domain-like"/>
    <property type="match status" value="1"/>
</dbReference>
<comment type="pathway">
    <text evidence="2 4">Amino-acid biosynthesis; L-proline biosynthesis; L-proline from L-glutamate 5-semialdehyde: step 1/1.</text>
</comment>
<evidence type="ECO:0000256" key="1">
    <source>
        <dbReference type="ARBA" id="ARBA00005525"/>
    </source>
</evidence>
<comment type="function">
    <text evidence="2">Catalyzes the reduction of 1-pyrroline-5-carboxylate (PCA) to L-proline.</text>
</comment>
<comment type="caution">
    <text evidence="7">The sequence shown here is derived from an EMBL/GenBank/DDBJ whole genome shotgun (WGS) entry which is preliminary data.</text>
</comment>
<comment type="catalytic activity">
    <reaction evidence="2">
        <text>L-proline + NAD(+) = (S)-1-pyrroline-5-carboxylate + NADH + 2 H(+)</text>
        <dbReference type="Rhea" id="RHEA:14105"/>
        <dbReference type="ChEBI" id="CHEBI:15378"/>
        <dbReference type="ChEBI" id="CHEBI:17388"/>
        <dbReference type="ChEBI" id="CHEBI:57540"/>
        <dbReference type="ChEBI" id="CHEBI:57945"/>
        <dbReference type="ChEBI" id="CHEBI:60039"/>
        <dbReference type="EC" id="1.5.1.2"/>
    </reaction>
</comment>
<keyword evidence="2" id="KW-0963">Cytoplasm</keyword>
<keyword evidence="2 4" id="KW-0641">Proline biosynthesis</keyword>
<reference evidence="7 8" key="1">
    <citation type="submission" date="2021-01" db="EMBL/GenBank/DDBJ databases">
        <title>Genomic Encyclopedia of Type Strains, Phase IV (KMG-IV): sequencing the most valuable type-strain genomes for metagenomic binning, comparative biology and taxonomic classification.</title>
        <authorList>
            <person name="Goeker M."/>
        </authorList>
    </citation>
    <scope>NUCLEOTIDE SEQUENCE [LARGE SCALE GENOMIC DNA]</scope>
    <source>
        <strain evidence="7 8">DSM 100968</strain>
    </source>
</reference>
<dbReference type="PANTHER" id="PTHR11645">
    <property type="entry name" value="PYRROLINE-5-CARBOXYLATE REDUCTASE"/>
    <property type="match status" value="1"/>
</dbReference>
<dbReference type="NCBIfam" id="TIGR00112">
    <property type="entry name" value="proC"/>
    <property type="match status" value="1"/>
</dbReference>
<evidence type="ECO:0000259" key="5">
    <source>
        <dbReference type="Pfam" id="PF03807"/>
    </source>
</evidence>
<feature type="domain" description="Pyrroline-5-carboxylate reductase dimerisation" evidence="6">
    <location>
        <begin position="162"/>
        <end position="266"/>
    </location>
</feature>
<dbReference type="Gene3D" id="3.40.50.720">
    <property type="entry name" value="NAD(P)-binding Rossmann-like Domain"/>
    <property type="match status" value="1"/>
</dbReference>
<dbReference type="InterPro" id="IPR036291">
    <property type="entry name" value="NAD(P)-bd_dom_sf"/>
</dbReference>
<protein>
    <recommendedName>
        <fullName evidence="2 3">Pyrroline-5-carboxylate reductase</fullName>
        <shortName evidence="2">P5C reductase</shortName>
        <shortName evidence="2">P5CR</shortName>
        <ecNumber evidence="2 3">1.5.1.2</ecNumber>
    </recommendedName>
    <alternativeName>
        <fullName evidence="2">PCA reductase</fullName>
    </alternativeName>
</protein>
<dbReference type="InterPro" id="IPR000304">
    <property type="entry name" value="Pyrroline-COOH_reductase"/>
</dbReference>
<evidence type="ECO:0000256" key="2">
    <source>
        <dbReference type="HAMAP-Rule" id="MF_01925"/>
    </source>
</evidence>
<dbReference type="EC" id="1.5.1.2" evidence="2 3"/>
<keyword evidence="2 4" id="KW-0028">Amino-acid biosynthesis</keyword>
<evidence type="ECO:0000313" key="7">
    <source>
        <dbReference type="EMBL" id="MBM7657490.1"/>
    </source>
</evidence>
<feature type="domain" description="Pyrroline-5-carboxylate reductase catalytic N-terminal" evidence="5">
    <location>
        <begin position="3"/>
        <end position="99"/>
    </location>
</feature>
<keyword evidence="8" id="KW-1185">Reference proteome</keyword>
<dbReference type="Pfam" id="PF03807">
    <property type="entry name" value="F420_oxidored"/>
    <property type="match status" value="1"/>
</dbReference>
<evidence type="ECO:0000256" key="3">
    <source>
        <dbReference type="NCBIfam" id="TIGR00112"/>
    </source>
</evidence>
<accession>A0ABS2Q6V0</accession>
<organism evidence="7 8">
    <name type="scientific">Sporolactobacillus spathodeae</name>
    <dbReference type="NCBI Taxonomy" id="1465502"/>
    <lineage>
        <taxon>Bacteria</taxon>
        <taxon>Bacillati</taxon>
        <taxon>Bacillota</taxon>
        <taxon>Bacilli</taxon>
        <taxon>Bacillales</taxon>
        <taxon>Sporolactobacillaceae</taxon>
        <taxon>Sporolactobacillus</taxon>
    </lineage>
</organism>
<dbReference type="Pfam" id="PF14748">
    <property type="entry name" value="P5CR_dimer"/>
    <property type="match status" value="1"/>
</dbReference>
<evidence type="ECO:0000259" key="6">
    <source>
        <dbReference type="Pfam" id="PF14748"/>
    </source>
</evidence>
<dbReference type="RefSeq" id="WP_205005834.1">
    <property type="nucleotide sequence ID" value="NZ_CBCRXA010000014.1"/>
</dbReference>
<dbReference type="PIRSF" id="PIRSF000193">
    <property type="entry name" value="Pyrrol-5-carb_rd"/>
    <property type="match status" value="1"/>
</dbReference>
<keyword evidence="2 4" id="KW-0521">NADP</keyword>
<dbReference type="HAMAP" id="MF_01925">
    <property type="entry name" value="P5C_reductase"/>
    <property type="match status" value="1"/>
</dbReference>
<dbReference type="InterPro" id="IPR053790">
    <property type="entry name" value="P5CR-like_CS"/>
</dbReference>
<keyword evidence="2 4" id="KW-0560">Oxidoreductase</keyword>
<dbReference type="PANTHER" id="PTHR11645:SF49">
    <property type="entry name" value="PYRROLINE-5-CARBOXYLATE REDUCTASE 1"/>
    <property type="match status" value="1"/>
</dbReference>
<dbReference type="PROSITE" id="PS00521">
    <property type="entry name" value="P5CR"/>
    <property type="match status" value="1"/>
</dbReference>
<dbReference type="Gene3D" id="1.10.3730.10">
    <property type="entry name" value="ProC C-terminal domain-like"/>
    <property type="match status" value="1"/>
</dbReference>
<comment type="similarity">
    <text evidence="1 2 4">Belongs to the pyrroline-5-carboxylate reductase family.</text>
</comment>
<proteinExistence type="inferred from homology"/>
<dbReference type="SUPFAM" id="SSF51735">
    <property type="entry name" value="NAD(P)-binding Rossmann-fold domains"/>
    <property type="match status" value="1"/>
</dbReference>
<evidence type="ECO:0000256" key="4">
    <source>
        <dbReference type="RuleBase" id="RU003903"/>
    </source>
</evidence>
<evidence type="ECO:0000313" key="8">
    <source>
        <dbReference type="Proteomes" id="UP000823201"/>
    </source>
</evidence>
<sequence length="272" mass="28787">MTKIAFIGAGELAESLVKGILAKPFCPPQSIWMTNHSNKDKLTYLSKTYQVNATPDKTDVLRQADAVFLAFRPGNARDALAEIKDQLTNEQLVISLMVGVPSAYIEEIAGKSLQIVRAMPNTSASNGLSATGMAANANVSDDNLALAQRLFEAVGTVTVVAEQEIDIIAGLAGSGPAYLYYLAEAMEEAGIREGLSSEASAALVQQTIKGAAHLLNHSGKSARQLLKAVATPGGTTQAGLDTLDQHETKDAIIACVHQAIRRAGEMSQPFKH</sequence>
<dbReference type="InterPro" id="IPR029036">
    <property type="entry name" value="P5CR_dimer"/>
</dbReference>
<comment type="catalytic activity">
    <reaction evidence="2 4">
        <text>L-proline + NADP(+) = (S)-1-pyrroline-5-carboxylate + NADPH + 2 H(+)</text>
        <dbReference type="Rhea" id="RHEA:14109"/>
        <dbReference type="ChEBI" id="CHEBI:15378"/>
        <dbReference type="ChEBI" id="CHEBI:17388"/>
        <dbReference type="ChEBI" id="CHEBI:57783"/>
        <dbReference type="ChEBI" id="CHEBI:58349"/>
        <dbReference type="ChEBI" id="CHEBI:60039"/>
        <dbReference type="EC" id="1.5.1.2"/>
    </reaction>
</comment>
<name>A0ABS2Q6V0_9BACL</name>
<dbReference type="InterPro" id="IPR008927">
    <property type="entry name" value="6-PGluconate_DH-like_C_sf"/>
</dbReference>
<gene>
    <name evidence="2" type="primary">proC</name>
    <name evidence="7" type="ORF">JOC27_000939</name>
</gene>
<comment type="subcellular location">
    <subcellularLocation>
        <location evidence="2">Cytoplasm</location>
    </subcellularLocation>
</comment>